<evidence type="ECO:0000256" key="1">
    <source>
        <dbReference type="SAM" id="MobiDB-lite"/>
    </source>
</evidence>
<gene>
    <name evidence="2" type="ORF">Pfra01_001873300</name>
</gene>
<dbReference type="AlphaFoldDB" id="A0A9W6XZT9"/>
<feature type="compositionally biased region" description="Basic and acidic residues" evidence="1">
    <location>
        <begin position="60"/>
        <end position="85"/>
    </location>
</feature>
<sequence length="174" mass="19247">MEEMDRGLHRKPANDIQLGRFAPGDLQWDDDDEEDEYDYQYDDEEYDYKSLPPEEVFLTEDPRGDSPGDEHPRSHPRSSDRRPREISSTLGHPHLAPGVVDPGIPGRSVGGSLRVRGAQACTQPKYVGAGTATRVGSFTQLVIATSSAPSRHQACPELQDRYPVAMSADCCYAT</sequence>
<evidence type="ECO:0000313" key="2">
    <source>
        <dbReference type="EMBL" id="GMF48461.1"/>
    </source>
</evidence>
<protein>
    <submittedName>
        <fullName evidence="2">Unnamed protein product</fullName>
    </submittedName>
</protein>
<proteinExistence type="predicted"/>
<reference evidence="2" key="1">
    <citation type="submission" date="2023-04" db="EMBL/GenBank/DDBJ databases">
        <title>Phytophthora fragariaefolia NBRC 109709.</title>
        <authorList>
            <person name="Ichikawa N."/>
            <person name="Sato H."/>
            <person name="Tonouchi N."/>
        </authorList>
    </citation>
    <scope>NUCLEOTIDE SEQUENCE</scope>
    <source>
        <strain evidence="2">NBRC 109709</strain>
    </source>
</reference>
<keyword evidence="3" id="KW-1185">Reference proteome</keyword>
<name>A0A9W6XZT9_9STRA</name>
<feature type="region of interest" description="Disordered" evidence="1">
    <location>
        <begin position="1"/>
        <end position="103"/>
    </location>
</feature>
<evidence type="ECO:0000313" key="3">
    <source>
        <dbReference type="Proteomes" id="UP001165121"/>
    </source>
</evidence>
<comment type="caution">
    <text evidence="2">The sequence shown here is derived from an EMBL/GenBank/DDBJ whole genome shotgun (WGS) entry which is preliminary data.</text>
</comment>
<feature type="compositionally biased region" description="Acidic residues" evidence="1">
    <location>
        <begin position="27"/>
        <end position="46"/>
    </location>
</feature>
<dbReference type="Proteomes" id="UP001165121">
    <property type="component" value="Unassembled WGS sequence"/>
</dbReference>
<organism evidence="2 3">
    <name type="scientific">Phytophthora fragariaefolia</name>
    <dbReference type="NCBI Taxonomy" id="1490495"/>
    <lineage>
        <taxon>Eukaryota</taxon>
        <taxon>Sar</taxon>
        <taxon>Stramenopiles</taxon>
        <taxon>Oomycota</taxon>
        <taxon>Peronosporomycetes</taxon>
        <taxon>Peronosporales</taxon>
        <taxon>Peronosporaceae</taxon>
        <taxon>Phytophthora</taxon>
    </lineage>
</organism>
<dbReference type="EMBL" id="BSXT01002351">
    <property type="protein sequence ID" value="GMF48461.1"/>
    <property type="molecule type" value="Genomic_DNA"/>
</dbReference>
<accession>A0A9W6XZT9</accession>